<protein>
    <submittedName>
        <fullName evidence="6">Transcriptional regulator, LysR family</fullName>
    </submittedName>
</protein>
<dbReference type="PANTHER" id="PTHR30126:SF88">
    <property type="entry name" value="TRANSCRIPTIONAL REGULATOR-RELATED"/>
    <property type="match status" value="1"/>
</dbReference>
<sequence>MKATRVTLDQWRALQAVVDCGGYAQAAAWLHRSQSSVSHAVARMQTQLGVRLLRVEGRKARLTKVGRILLQQARQLLDDAARLESQARRLEQGWEVELRLVVDTAFPTALLMRALQHFVPLGGGTRVQLEEMVLSGVDEALQMGTVDIAIGGQVPQGFLGDPLLHMEFIAVAHPAHPLHALERPLSAADLRRETQVVVRDSGTAHKRDSGWLGAEQRWTVGGLETALLAVCHGLGFAWLPDHLIAPALADGRLRPLPLREGQRYSASLCLIVAHPDRPGPAARELLRILRETAATWSAAN</sequence>
<evidence type="ECO:0000256" key="3">
    <source>
        <dbReference type="ARBA" id="ARBA00023125"/>
    </source>
</evidence>
<dbReference type="PANTHER" id="PTHR30126">
    <property type="entry name" value="HTH-TYPE TRANSCRIPTIONAL REGULATOR"/>
    <property type="match status" value="1"/>
</dbReference>
<dbReference type="InterPro" id="IPR036390">
    <property type="entry name" value="WH_DNA-bd_sf"/>
</dbReference>
<dbReference type="SUPFAM" id="SSF46785">
    <property type="entry name" value="Winged helix' DNA-binding domain"/>
    <property type="match status" value="1"/>
</dbReference>
<keyword evidence="2" id="KW-0805">Transcription regulation</keyword>
<evidence type="ECO:0000256" key="2">
    <source>
        <dbReference type="ARBA" id="ARBA00023015"/>
    </source>
</evidence>
<dbReference type="InterPro" id="IPR000847">
    <property type="entry name" value="LysR_HTH_N"/>
</dbReference>
<dbReference type="AlphaFoldDB" id="A0A3B1A1G4"/>
<comment type="similarity">
    <text evidence="1">Belongs to the LysR transcriptional regulatory family.</text>
</comment>
<feature type="domain" description="HTH lysR-type" evidence="5">
    <location>
        <begin position="6"/>
        <end position="63"/>
    </location>
</feature>
<dbReference type="GO" id="GO:0003700">
    <property type="term" value="F:DNA-binding transcription factor activity"/>
    <property type="evidence" value="ECO:0007669"/>
    <property type="project" value="InterPro"/>
</dbReference>
<dbReference type="Gene3D" id="3.40.190.290">
    <property type="match status" value="1"/>
</dbReference>
<evidence type="ECO:0000256" key="1">
    <source>
        <dbReference type="ARBA" id="ARBA00009437"/>
    </source>
</evidence>
<dbReference type="GO" id="GO:0000976">
    <property type="term" value="F:transcription cis-regulatory region binding"/>
    <property type="evidence" value="ECO:0007669"/>
    <property type="project" value="TreeGrafter"/>
</dbReference>
<gene>
    <name evidence="6" type="ORF">MNBD_GAMMA20-1520</name>
</gene>
<evidence type="ECO:0000256" key="4">
    <source>
        <dbReference type="ARBA" id="ARBA00023163"/>
    </source>
</evidence>
<organism evidence="6">
    <name type="scientific">hydrothermal vent metagenome</name>
    <dbReference type="NCBI Taxonomy" id="652676"/>
    <lineage>
        <taxon>unclassified sequences</taxon>
        <taxon>metagenomes</taxon>
        <taxon>ecological metagenomes</taxon>
    </lineage>
</organism>
<dbReference type="Gene3D" id="1.10.10.10">
    <property type="entry name" value="Winged helix-like DNA-binding domain superfamily/Winged helix DNA-binding domain"/>
    <property type="match status" value="1"/>
</dbReference>
<reference evidence="6" key="1">
    <citation type="submission" date="2018-06" db="EMBL/GenBank/DDBJ databases">
        <authorList>
            <person name="Zhirakovskaya E."/>
        </authorList>
    </citation>
    <scope>NUCLEOTIDE SEQUENCE</scope>
</reference>
<evidence type="ECO:0000313" key="6">
    <source>
        <dbReference type="EMBL" id="VAW95410.1"/>
    </source>
</evidence>
<dbReference type="SUPFAM" id="SSF53850">
    <property type="entry name" value="Periplasmic binding protein-like II"/>
    <property type="match status" value="1"/>
</dbReference>
<accession>A0A3B1A1G4</accession>
<proteinExistence type="inferred from homology"/>
<evidence type="ECO:0000259" key="5">
    <source>
        <dbReference type="PROSITE" id="PS50931"/>
    </source>
</evidence>
<dbReference type="PROSITE" id="PS50931">
    <property type="entry name" value="HTH_LYSR"/>
    <property type="match status" value="1"/>
</dbReference>
<name>A0A3B1A1G4_9ZZZZ</name>
<keyword evidence="4" id="KW-0804">Transcription</keyword>
<dbReference type="InterPro" id="IPR005119">
    <property type="entry name" value="LysR_subst-bd"/>
</dbReference>
<dbReference type="InterPro" id="IPR036388">
    <property type="entry name" value="WH-like_DNA-bd_sf"/>
</dbReference>
<keyword evidence="3" id="KW-0238">DNA-binding</keyword>
<dbReference type="Pfam" id="PF03466">
    <property type="entry name" value="LysR_substrate"/>
    <property type="match status" value="1"/>
</dbReference>
<dbReference type="Pfam" id="PF00126">
    <property type="entry name" value="HTH_1"/>
    <property type="match status" value="1"/>
</dbReference>
<dbReference type="EMBL" id="UOFU01000071">
    <property type="protein sequence ID" value="VAW95410.1"/>
    <property type="molecule type" value="Genomic_DNA"/>
</dbReference>